<keyword evidence="3" id="KW-1185">Reference proteome</keyword>
<dbReference type="Gene3D" id="3.40.50.360">
    <property type="match status" value="1"/>
</dbReference>
<dbReference type="EMBL" id="JACSNQ010000002">
    <property type="protein sequence ID" value="MBM6774190.1"/>
    <property type="molecule type" value="Genomic_DNA"/>
</dbReference>
<evidence type="ECO:0000259" key="1">
    <source>
        <dbReference type="Pfam" id="PF12724"/>
    </source>
</evidence>
<dbReference type="SUPFAM" id="SSF52218">
    <property type="entry name" value="Flavoproteins"/>
    <property type="match status" value="1"/>
</dbReference>
<feature type="domain" description="Flavodoxin" evidence="1">
    <location>
        <begin position="4"/>
        <end position="141"/>
    </location>
</feature>
<accession>A0ABS2F050</accession>
<dbReference type="Proteomes" id="UP000712527">
    <property type="component" value="Unassembled WGS sequence"/>
</dbReference>
<organism evidence="2 3">
    <name type="scientific">Olsenella profusa</name>
    <dbReference type="NCBI Taxonomy" id="138595"/>
    <lineage>
        <taxon>Bacteria</taxon>
        <taxon>Bacillati</taxon>
        <taxon>Actinomycetota</taxon>
        <taxon>Coriobacteriia</taxon>
        <taxon>Coriobacteriales</taxon>
        <taxon>Atopobiaceae</taxon>
        <taxon>Olsenella</taxon>
    </lineage>
</organism>
<dbReference type="InterPro" id="IPR026816">
    <property type="entry name" value="Flavodoxin_dom"/>
</dbReference>
<dbReference type="RefSeq" id="WP_204792554.1">
    <property type="nucleotide sequence ID" value="NZ_JACSNQ010000002.1"/>
</dbReference>
<name>A0ABS2F050_9ACTN</name>
<gene>
    <name evidence="2" type="ORF">H9X80_01295</name>
</gene>
<evidence type="ECO:0000313" key="2">
    <source>
        <dbReference type="EMBL" id="MBM6774190.1"/>
    </source>
</evidence>
<comment type="caution">
    <text evidence="2">The sequence shown here is derived from an EMBL/GenBank/DDBJ whole genome shotgun (WGS) entry which is preliminary data.</text>
</comment>
<evidence type="ECO:0000313" key="3">
    <source>
        <dbReference type="Proteomes" id="UP000712527"/>
    </source>
</evidence>
<sequence>MDALVVYCSQTGSAKTYAAWLAEDLACPVAPLEELDARGTDCDLVVFCSWFHAASLVGVKRFQAYMAAHPQKRYAVVAVGATPMPGPDYPASEHEEAFRRSFPAERYPDLPWCYCQGNFHFEQLSLADRLMMRAYFAMLRKSAREGNTRDGVALESMRAGFDGCRRAYLEPLHETLGTGSFVSFKIK</sequence>
<dbReference type="InterPro" id="IPR029039">
    <property type="entry name" value="Flavoprotein-like_sf"/>
</dbReference>
<dbReference type="Pfam" id="PF12724">
    <property type="entry name" value="Flavodoxin_5"/>
    <property type="match status" value="1"/>
</dbReference>
<proteinExistence type="predicted"/>
<reference evidence="2 3" key="1">
    <citation type="journal article" date="2021" name="Sci. Rep.">
        <title>The distribution of antibiotic resistance genes in chicken gut microbiota commensals.</title>
        <authorList>
            <person name="Juricova H."/>
            <person name="Matiasovicova J."/>
            <person name="Kubasova T."/>
            <person name="Cejkova D."/>
            <person name="Rychlik I."/>
        </authorList>
    </citation>
    <scope>NUCLEOTIDE SEQUENCE [LARGE SCALE GENOMIC DNA]</scope>
    <source>
        <strain evidence="2 3">An794</strain>
    </source>
</reference>
<protein>
    <recommendedName>
        <fullName evidence="1">Flavodoxin domain-containing protein</fullName>
    </recommendedName>
</protein>